<name>A0A7Y9UN17_9ACTN</name>
<evidence type="ECO:0000259" key="3">
    <source>
        <dbReference type="Pfam" id="PF20177"/>
    </source>
</evidence>
<feature type="transmembrane region" description="Helical" evidence="2">
    <location>
        <begin position="116"/>
        <end position="136"/>
    </location>
</feature>
<feature type="region of interest" description="Disordered" evidence="1">
    <location>
        <begin position="1"/>
        <end position="21"/>
    </location>
</feature>
<evidence type="ECO:0000313" key="5">
    <source>
        <dbReference type="Proteomes" id="UP000544110"/>
    </source>
</evidence>
<keyword evidence="2" id="KW-0812">Transmembrane</keyword>
<organism evidence="4 5">
    <name type="scientific">Nocardioides perillae</name>
    <dbReference type="NCBI Taxonomy" id="1119534"/>
    <lineage>
        <taxon>Bacteria</taxon>
        <taxon>Bacillati</taxon>
        <taxon>Actinomycetota</taxon>
        <taxon>Actinomycetes</taxon>
        <taxon>Propionibacteriales</taxon>
        <taxon>Nocardioidaceae</taxon>
        <taxon>Nocardioides</taxon>
    </lineage>
</organism>
<comment type="caution">
    <text evidence="4">The sequence shown here is derived from an EMBL/GenBank/DDBJ whole genome shotgun (WGS) entry which is preliminary data.</text>
</comment>
<evidence type="ECO:0000256" key="2">
    <source>
        <dbReference type="SAM" id="Phobius"/>
    </source>
</evidence>
<proteinExistence type="predicted"/>
<feature type="compositionally biased region" description="Pro residues" evidence="1">
    <location>
        <begin position="1"/>
        <end position="14"/>
    </location>
</feature>
<feature type="transmembrane region" description="Helical" evidence="2">
    <location>
        <begin position="49"/>
        <end position="68"/>
    </location>
</feature>
<protein>
    <recommendedName>
        <fullName evidence="3">DUF6542 domain-containing protein</fullName>
    </recommendedName>
</protein>
<dbReference type="InterPro" id="IPR046672">
    <property type="entry name" value="DUF6542"/>
</dbReference>
<dbReference type="AlphaFoldDB" id="A0A7Y9UN17"/>
<keyword evidence="2" id="KW-0472">Membrane</keyword>
<gene>
    <name evidence="4" type="ORF">BJ989_003031</name>
</gene>
<accession>A0A7Y9UN17</accession>
<keyword evidence="5" id="KW-1185">Reference proteome</keyword>
<dbReference type="EMBL" id="JACCAC010000001">
    <property type="protein sequence ID" value="NYG56727.1"/>
    <property type="molecule type" value="Genomic_DNA"/>
</dbReference>
<dbReference type="Pfam" id="PF20177">
    <property type="entry name" value="DUF6542"/>
    <property type="match status" value="1"/>
</dbReference>
<evidence type="ECO:0000313" key="4">
    <source>
        <dbReference type="EMBL" id="NYG56727.1"/>
    </source>
</evidence>
<feature type="transmembrane region" description="Helical" evidence="2">
    <location>
        <begin position="75"/>
        <end position="96"/>
    </location>
</feature>
<evidence type="ECO:0000256" key="1">
    <source>
        <dbReference type="SAM" id="MobiDB-lite"/>
    </source>
</evidence>
<dbReference type="RefSeq" id="WP_179518934.1">
    <property type="nucleotide sequence ID" value="NZ_JACCAC010000001.1"/>
</dbReference>
<reference evidence="4 5" key="1">
    <citation type="submission" date="2020-07" db="EMBL/GenBank/DDBJ databases">
        <title>Sequencing the genomes of 1000 actinobacteria strains.</title>
        <authorList>
            <person name="Klenk H.-P."/>
        </authorList>
    </citation>
    <scope>NUCLEOTIDE SEQUENCE [LARGE SCALE GENOMIC DNA]</scope>
    <source>
        <strain evidence="4 5">DSM 24552</strain>
    </source>
</reference>
<dbReference type="Proteomes" id="UP000544110">
    <property type="component" value="Unassembled WGS sequence"/>
</dbReference>
<feature type="domain" description="DUF6542" evidence="3">
    <location>
        <begin position="30"/>
        <end position="138"/>
    </location>
</feature>
<sequence length="152" mass="15517">MSPQAPLPPLPPTARLPRADRPSEAGHRVAALGAALVLAAAAFDLTFSGRLTMFFDLAFVVACLGLALAVRTDDVFTVGVLPPLLMLAAFVLLAAVDPAALDAPGDGVVQATVTGLAHHSAALASGYALCLATLAVRRRQAQSSNREVSPAP</sequence>
<keyword evidence="2" id="KW-1133">Transmembrane helix</keyword>